<dbReference type="AlphaFoldDB" id="A0A1I0LCA4"/>
<organism evidence="2 3">
    <name type="scientific">Stigmatella erecta</name>
    <dbReference type="NCBI Taxonomy" id="83460"/>
    <lineage>
        <taxon>Bacteria</taxon>
        <taxon>Pseudomonadati</taxon>
        <taxon>Myxococcota</taxon>
        <taxon>Myxococcia</taxon>
        <taxon>Myxococcales</taxon>
        <taxon>Cystobacterineae</taxon>
        <taxon>Archangiaceae</taxon>
        <taxon>Stigmatella</taxon>
    </lineage>
</organism>
<name>A0A1I0LCA4_9BACT</name>
<protein>
    <submittedName>
        <fullName evidence="2">Uncharacterized protein</fullName>
    </submittedName>
</protein>
<evidence type="ECO:0000313" key="2">
    <source>
        <dbReference type="EMBL" id="SEU36942.1"/>
    </source>
</evidence>
<keyword evidence="3" id="KW-1185">Reference proteome</keyword>
<keyword evidence="1" id="KW-0472">Membrane</keyword>
<proteinExistence type="predicted"/>
<reference evidence="3" key="1">
    <citation type="submission" date="2016-10" db="EMBL/GenBank/DDBJ databases">
        <authorList>
            <person name="Varghese N."/>
            <person name="Submissions S."/>
        </authorList>
    </citation>
    <scope>NUCLEOTIDE SEQUENCE [LARGE SCALE GENOMIC DNA]</scope>
    <source>
        <strain evidence="3">DSM 16858</strain>
    </source>
</reference>
<evidence type="ECO:0000313" key="3">
    <source>
        <dbReference type="Proteomes" id="UP000199181"/>
    </source>
</evidence>
<keyword evidence="1" id="KW-1133">Transmembrane helix</keyword>
<feature type="transmembrane region" description="Helical" evidence="1">
    <location>
        <begin position="6"/>
        <end position="24"/>
    </location>
</feature>
<dbReference type="EMBL" id="FOIJ01000023">
    <property type="protein sequence ID" value="SEU36942.1"/>
    <property type="molecule type" value="Genomic_DNA"/>
</dbReference>
<gene>
    <name evidence="2" type="ORF">SAMN05443639_12318</name>
</gene>
<dbReference type="Proteomes" id="UP000199181">
    <property type="component" value="Unassembled WGS sequence"/>
</dbReference>
<evidence type="ECO:0000256" key="1">
    <source>
        <dbReference type="SAM" id="Phobius"/>
    </source>
</evidence>
<keyword evidence="1" id="KW-0812">Transmembrane</keyword>
<sequence>MGVPAVFGMLAMMAGGTGAAVAAVRRRRKRAQLVIPPLDLGTGTTEPEHGASPVLGGNPLAGVGDIAKGLLNGGALGTIGAGLKFADMQGKLIEALGGTEGQADTARVFGPIATMPILADMGTEKLLGAIGINDKNIQDKVGQAVGAGVIGGALVPGAVAVGAADLLLGAISKDAQKVVHDVFRPFDPTNPNALVGKGVAAVADVVEGGVGGVVKAGGAIVKGIGGAISGLFGGKKGPPPPMPDVFARPFRMALALKESYLPENKTGAEWQSGVYTGNGAGFGSAALAFQRDMSEAVRPGDFMRWSGASLMSAGNPARRQVREVHPQWKNVVLLDGPPLDPAEHGYPKHVWVDPQDEGEYSVSHHTDLAWRNGVLAAQAAEGFTPAALLFAYDMSGEAKPGRLVQWKDGVSRIVVGTHPEYPNAVLLAGTPVDPATRGFPESVRVLDQADGGYQVGDLTDANWLNGVLRTLLDGREAALIFPHPVDGIARPGMGAYWPHGGRRTVVKVSGTVVLLDGGPLPLEGHGFPGSVRFVDEGAVAQAVAQATGGVWGKLQAAVRAVAKP</sequence>
<accession>A0A1I0LCA4</accession>